<sequence>MLKQIYLFLALVILFNPVYAQQKYTPANIHSHNDYSRPNAFYQAFNAGAGAIEADVHLRDGKLLVAHDTLVSKQPRTLVQLYLQPILKELNAHPRPLNLVIDVKGSYASILTELLKELKPLKHLIKNNDHNPLRIIITGNRPTPAEYKNYPLYITFDDDLQLPHTANEWKRVAQVSLNFENYSAWNGQGDLPVVEERRLRSVINAVHAAGKKIRFWAAPDNPGGWHKLMQLHADILSTDKIEDLANELKTSNIN</sequence>
<keyword evidence="1" id="KW-0732">Signal</keyword>
<dbReference type="RefSeq" id="WP_377143843.1">
    <property type="nucleotide sequence ID" value="NZ_JBHTIA010000012.1"/>
</dbReference>
<comment type="caution">
    <text evidence="2">The sequence shown here is derived from an EMBL/GenBank/DDBJ whole genome shotgun (WGS) entry which is preliminary data.</text>
</comment>
<accession>A0ABW2ZIX4</accession>
<dbReference type="InterPro" id="IPR017946">
    <property type="entry name" value="PLC-like_Pdiesterase_TIM-brl"/>
</dbReference>
<evidence type="ECO:0000256" key="1">
    <source>
        <dbReference type="SAM" id="SignalP"/>
    </source>
</evidence>
<dbReference type="Gene3D" id="3.20.20.190">
    <property type="entry name" value="Phosphatidylinositol (PI) phosphodiesterase"/>
    <property type="match status" value="1"/>
</dbReference>
<feature type="signal peptide" evidence="1">
    <location>
        <begin position="1"/>
        <end position="20"/>
    </location>
</feature>
<protein>
    <recommendedName>
        <fullName evidence="4">Glycerophosphoryl diester phosphodiesterase</fullName>
    </recommendedName>
</protein>
<evidence type="ECO:0000313" key="2">
    <source>
        <dbReference type="EMBL" id="MFD0766170.1"/>
    </source>
</evidence>
<name>A0ABW2ZIX4_9SPHI</name>
<dbReference type="EMBL" id="JBHTIA010000012">
    <property type="protein sequence ID" value="MFD0766170.1"/>
    <property type="molecule type" value="Genomic_DNA"/>
</dbReference>
<evidence type="ECO:0008006" key="4">
    <source>
        <dbReference type="Google" id="ProtNLM"/>
    </source>
</evidence>
<evidence type="ECO:0000313" key="3">
    <source>
        <dbReference type="Proteomes" id="UP001597073"/>
    </source>
</evidence>
<dbReference type="SUPFAM" id="SSF51695">
    <property type="entry name" value="PLC-like phosphodiesterases"/>
    <property type="match status" value="1"/>
</dbReference>
<proteinExistence type="predicted"/>
<keyword evidence="3" id="KW-1185">Reference proteome</keyword>
<feature type="chain" id="PRO_5045654284" description="Glycerophosphoryl diester phosphodiesterase" evidence="1">
    <location>
        <begin position="21"/>
        <end position="254"/>
    </location>
</feature>
<dbReference type="Proteomes" id="UP001597073">
    <property type="component" value="Unassembled WGS sequence"/>
</dbReference>
<gene>
    <name evidence="2" type="ORF">ACFQZI_15005</name>
</gene>
<organism evidence="2 3">
    <name type="scientific">Mucilaginibacter lutimaris</name>
    <dbReference type="NCBI Taxonomy" id="931629"/>
    <lineage>
        <taxon>Bacteria</taxon>
        <taxon>Pseudomonadati</taxon>
        <taxon>Bacteroidota</taxon>
        <taxon>Sphingobacteriia</taxon>
        <taxon>Sphingobacteriales</taxon>
        <taxon>Sphingobacteriaceae</taxon>
        <taxon>Mucilaginibacter</taxon>
    </lineage>
</organism>
<reference evidence="3" key="1">
    <citation type="journal article" date="2019" name="Int. J. Syst. Evol. Microbiol.">
        <title>The Global Catalogue of Microorganisms (GCM) 10K type strain sequencing project: providing services to taxonomists for standard genome sequencing and annotation.</title>
        <authorList>
            <consortium name="The Broad Institute Genomics Platform"/>
            <consortium name="The Broad Institute Genome Sequencing Center for Infectious Disease"/>
            <person name="Wu L."/>
            <person name="Ma J."/>
        </authorList>
    </citation>
    <scope>NUCLEOTIDE SEQUENCE [LARGE SCALE GENOMIC DNA]</scope>
    <source>
        <strain evidence="3">CCUG 60742</strain>
    </source>
</reference>